<accession>A0ABX3SZ31</accession>
<protein>
    <submittedName>
        <fullName evidence="1">Uncharacterized protein</fullName>
    </submittedName>
</protein>
<dbReference type="Proteomes" id="UP000243140">
    <property type="component" value="Unassembled WGS sequence"/>
</dbReference>
<dbReference type="RefSeq" id="WP_083009283.1">
    <property type="nucleotide sequence ID" value="NZ_CP080999.1"/>
</dbReference>
<gene>
    <name evidence="1" type="ORF">BST29_02255</name>
</gene>
<organism evidence="1 2">
    <name type="scientific">Mycobacterium malmoense</name>
    <dbReference type="NCBI Taxonomy" id="1780"/>
    <lineage>
        <taxon>Bacteria</taxon>
        <taxon>Bacillati</taxon>
        <taxon>Actinomycetota</taxon>
        <taxon>Actinomycetes</taxon>
        <taxon>Mycobacteriales</taxon>
        <taxon>Mycobacteriaceae</taxon>
        <taxon>Mycobacterium</taxon>
    </lineage>
</organism>
<reference evidence="1 2" key="1">
    <citation type="submission" date="2017-02" db="EMBL/GenBank/DDBJ databases">
        <title>The new phylogeny of genus Mycobacterium.</title>
        <authorList>
            <person name="Tortoli E."/>
            <person name="Trovato A."/>
            <person name="Cirillo D.M."/>
        </authorList>
    </citation>
    <scope>NUCLEOTIDE SEQUENCE [LARGE SCALE GENOMIC DNA]</scope>
    <source>
        <strain evidence="1 2">IP1130001</strain>
    </source>
</reference>
<sequence>MLEMDPEPYDQLVRLYESNPTLAARVDEWLDRIEVDPTDPAVRRRLIRPGSVWAITVPESVQDYLILWDLDGDTPIIRYLGPDVLTGS</sequence>
<keyword evidence="2" id="KW-1185">Reference proteome</keyword>
<name>A0ABX3SZ31_MYCMA</name>
<evidence type="ECO:0000313" key="2">
    <source>
        <dbReference type="Proteomes" id="UP000243140"/>
    </source>
</evidence>
<evidence type="ECO:0000313" key="1">
    <source>
        <dbReference type="EMBL" id="ORA85040.1"/>
    </source>
</evidence>
<proteinExistence type="predicted"/>
<dbReference type="EMBL" id="MVHV01000002">
    <property type="protein sequence ID" value="ORA85040.1"/>
    <property type="molecule type" value="Genomic_DNA"/>
</dbReference>
<comment type="caution">
    <text evidence="1">The sequence shown here is derived from an EMBL/GenBank/DDBJ whole genome shotgun (WGS) entry which is preliminary data.</text>
</comment>